<name>A0ACC4AJ58_POPAL</name>
<sequence>MLKLWRWYQNCLAVHPVKTQMISSGVIWGFGDIAAQSITHYTAEKYRKIKVEEKELKINWKRVTTTSLFGFAFVGPVGHFWYESLDRFIRSRLLLRPNSLRFVGAKVALDGIIFGPLDLLVFFSYMGFASGKSFPQIKEDLKRDFVPALILEGGIWPIVQVGNFRFVPVRYQLLYVNFFCLLDSCFLSWLEQQEDAPWKQWLISLLSGKEKKDTALTSLLEPVGGFMLVGGSSVTTEAILRTAPCHVENLHVPRIGRLSAFQSTNYLFDSKQIRNILEASCHGSTRASKLPSSRAWMSRGLACNAHRSGRSFDKVSSIH</sequence>
<proteinExistence type="predicted"/>
<evidence type="ECO:0000313" key="1">
    <source>
        <dbReference type="EMBL" id="KAL3566214.1"/>
    </source>
</evidence>
<keyword evidence="2" id="KW-1185">Reference proteome</keyword>
<protein>
    <submittedName>
        <fullName evidence="1">Uncharacterized protein</fullName>
    </submittedName>
</protein>
<evidence type="ECO:0000313" key="2">
    <source>
        <dbReference type="Proteomes" id="UP000309997"/>
    </source>
</evidence>
<accession>A0ACC4AJ58</accession>
<organism evidence="1 2">
    <name type="scientific">Populus alba</name>
    <name type="common">White poplar</name>
    <dbReference type="NCBI Taxonomy" id="43335"/>
    <lineage>
        <taxon>Eukaryota</taxon>
        <taxon>Viridiplantae</taxon>
        <taxon>Streptophyta</taxon>
        <taxon>Embryophyta</taxon>
        <taxon>Tracheophyta</taxon>
        <taxon>Spermatophyta</taxon>
        <taxon>Magnoliopsida</taxon>
        <taxon>eudicotyledons</taxon>
        <taxon>Gunneridae</taxon>
        <taxon>Pentapetalae</taxon>
        <taxon>rosids</taxon>
        <taxon>fabids</taxon>
        <taxon>Malpighiales</taxon>
        <taxon>Salicaceae</taxon>
        <taxon>Saliceae</taxon>
        <taxon>Populus</taxon>
    </lineage>
</organism>
<gene>
    <name evidence="1" type="ORF">D5086_031629</name>
</gene>
<reference evidence="1 2" key="1">
    <citation type="journal article" date="2024" name="Plant Biotechnol. J.">
        <title>Genome and CRISPR/Cas9 system of a widespread forest tree (Populus alba) in the world.</title>
        <authorList>
            <person name="Liu Y.J."/>
            <person name="Jiang P.F."/>
            <person name="Han X.M."/>
            <person name="Li X.Y."/>
            <person name="Wang H.M."/>
            <person name="Wang Y.J."/>
            <person name="Wang X.X."/>
            <person name="Zeng Q.Y."/>
        </authorList>
    </citation>
    <scope>NUCLEOTIDE SEQUENCE [LARGE SCALE GENOMIC DNA]</scope>
    <source>
        <strain evidence="2">cv. PAL-ZL1</strain>
    </source>
</reference>
<dbReference type="Proteomes" id="UP000309997">
    <property type="component" value="Unassembled WGS sequence"/>
</dbReference>
<dbReference type="EMBL" id="RCHU02000018">
    <property type="protein sequence ID" value="KAL3566214.1"/>
    <property type="molecule type" value="Genomic_DNA"/>
</dbReference>
<comment type="caution">
    <text evidence="1">The sequence shown here is derived from an EMBL/GenBank/DDBJ whole genome shotgun (WGS) entry which is preliminary data.</text>
</comment>